<name>T1FW12_HELRO</name>
<dbReference type="HOGENOM" id="CLU_315048_0_0_1"/>
<feature type="region of interest" description="Disordered" evidence="1">
    <location>
        <begin position="1"/>
        <end position="109"/>
    </location>
</feature>
<feature type="compositionally biased region" description="Low complexity" evidence="1">
    <location>
        <begin position="180"/>
        <end position="194"/>
    </location>
</feature>
<dbReference type="KEGG" id="hro:HELRODRAFT_194415"/>
<proteinExistence type="predicted"/>
<evidence type="ECO:0000256" key="1">
    <source>
        <dbReference type="SAM" id="MobiDB-lite"/>
    </source>
</evidence>
<feature type="compositionally biased region" description="Polar residues" evidence="1">
    <location>
        <begin position="15"/>
        <end position="25"/>
    </location>
</feature>
<reference evidence="2 4" key="2">
    <citation type="journal article" date="2013" name="Nature">
        <title>Insights into bilaterian evolution from three spiralian genomes.</title>
        <authorList>
            <person name="Simakov O."/>
            <person name="Marletaz F."/>
            <person name="Cho S.J."/>
            <person name="Edsinger-Gonzales E."/>
            <person name="Havlak P."/>
            <person name="Hellsten U."/>
            <person name="Kuo D.H."/>
            <person name="Larsson T."/>
            <person name="Lv J."/>
            <person name="Arendt D."/>
            <person name="Savage R."/>
            <person name="Osoegawa K."/>
            <person name="de Jong P."/>
            <person name="Grimwood J."/>
            <person name="Chapman J.A."/>
            <person name="Shapiro H."/>
            <person name="Aerts A."/>
            <person name="Otillar R.P."/>
            <person name="Terry A.Y."/>
            <person name="Boore J.L."/>
            <person name="Grigoriev I.V."/>
            <person name="Lindberg D.R."/>
            <person name="Seaver E.C."/>
            <person name="Weisblat D.A."/>
            <person name="Putnam N.H."/>
            <person name="Rokhsar D.S."/>
        </authorList>
    </citation>
    <scope>NUCLEOTIDE SEQUENCE</scope>
</reference>
<feature type="region of interest" description="Disordered" evidence="1">
    <location>
        <begin position="411"/>
        <end position="454"/>
    </location>
</feature>
<feature type="compositionally biased region" description="Basic and acidic residues" evidence="1">
    <location>
        <begin position="39"/>
        <end position="51"/>
    </location>
</feature>
<dbReference type="AlphaFoldDB" id="T1FW12"/>
<feature type="region of interest" description="Disordered" evidence="1">
    <location>
        <begin position="475"/>
        <end position="516"/>
    </location>
</feature>
<feature type="compositionally biased region" description="Low complexity" evidence="1">
    <location>
        <begin position="26"/>
        <end position="38"/>
    </location>
</feature>
<evidence type="ECO:0000313" key="2">
    <source>
        <dbReference type="EMBL" id="ESN92025.1"/>
    </source>
</evidence>
<protein>
    <submittedName>
        <fullName evidence="2 3">Uncharacterized protein</fullName>
    </submittedName>
</protein>
<feature type="compositionally biased region" description="Polar residues" evidence="1">
    <location>
        <begin position="77"/>
        <end position="109"/>
    </location>
</feature>
<reference evidence="4" key="1">
    <citation type="submission" date="2012-12" db="EMBL/GenBank/DDBJ databases">
        <authorList>
            <person name="Hellsten U."/>
            <person name="Grimwood J."/>
            <person name="Chapman J.A."/>
            <person name="Shapiro H."/>
            <person name="Aerts A."/>
            <person name="Otillar R.P."/>
            <person name="Terry A.Y."/>
            <person name="Boore J.L."/>
            <person name="Simakov O."/>
            <person name="Marletaz F."/>
            <person name="Cho S.-J."/>
            <person name="Edsinger-Gonzales E."/>
            <person name="Havlak P."/>
            <person name="Kuo D.-H."/>
            <person name="Larsson T."/>
            <person name="Lv J."/>
            <person name="Arendt D."/>
            <person name="Savage R."/>
            <person name="Osoegawa K."/>
            <person name="de Jong P."/>
            <person name="Lindberg D.R."/>
            <person name="Seaver E.C."/>
            <person name="Weisblat D.A."/>
            <person name="Putnam N.H."/>
            <person name="Grigoriev I.V."/>
            <person name="Rokhsar D.S."/>
        </authorList>
    </citation>
    <scope>NUCLEOTIDE SEQUENCE</scope>
</reference>
<gene>
    <name evidence="3" type="primary">20213008</name>
    <name evidence="2" type="ORF">HELRODRAFT_194415</name>
</gene>
<organism evidence="3 4">
    <name type="scientific">Helobdella robusta</name>
    <name type="common">Californian leech</name>
    <dbReference type="NCBI Taxonomy" id="6412"/>
    <lineage>
        <taxon>Eukaryota</taxon>
        <taxon>Metazoa</taxon>
        <taxon>Spiralia</taxon>
        <taxon>Lophotrochozoa</taxon>
        <taxon>Annelida</taxon>
        <taxon>Clitellata</taxon>
        <taxon>Hirudinea</taxon>
        <taxon>Rhynchobdellida</taxon>
        <taxon>Glossiphoniidae</taxon>
        <taxon>Helobdella</taxon>
    </lineage>
</organism>
<dbReference type="EMBL" id="KB097673">
    <property type="protein sequence ID" value="ESN92025.1"/>
    <property type="molecule type" value="Genomic_DNA"/>
</dbReference>
<keyword evidence="4" id="KW-1185">Reference proteome</keyword>
<dbReference type="CTD" id="20213008"/>
<dbReference type="InParanoid" id="T1FW12"/>
<dbReference type="GeneID" id="20213008"/>
<evidence type="ECO:0000313" key="4">
    <source>
        <dbReference type="Proteomes" id="UP000015101"/>
    </source>
</evidence>
<dbReference type="RefSeq" id="XP_009029834.1">
    <property type="nucleotide sequence ID" value="XM_009031586.1"/>
</dbReference>
<feature type="compositionally biased region" description="Acidic residues" evidence="1">
    <location>
        <begin position="417"/>
        <end position="437"/>
    </location>
</feature>
<reference evidence="3" key="3">
    <citation type="submission" date="2015-06" db="UniProtKB">
        <authorList>
            <consortium name="EnsemblMetazoa"/>
        </authorList>
    </citation>
    <scope>IDENTIFICATION</scope>
</reference>
<feature type="region of interest" description="Disordered" evidence="1">
    <location>
        <begin position="238"/>
        <end position="258"/>
    </location>
</feature>
<dbReference type="Proteomes" id="UP000015101">
    <property type="component" value="Unassembled WGS sequence"/>
</dbReference>
<sequence length="928" mass="106436">MQTDLTLGMCGLRAKQNNLSSPEGTSQPLNQLSNQNNQADKESEEKEKVPKNEQTLKNFKKDTFANCSSKKDHIKINTESAKTNVNSIQPNHTTKSVTNSPNKRNENTTTKIGRINYSVIAKQPPFFNKQLLKPEKKTVDKKSPIIEECTSVKDQCKASERQIKPSIKTSKNEIDEKRISSSPSSKNSSPSSSNHVIQIFNSTSQETEAKDSPNCNSSCQIMPSNDTPKIKICSKHCSRKDSRGSLKNNSSEESFPVNRIKPKKKVSIKSSVQPKKSESITSISSASIIDLVSGLNEQSPDGIKRYTYSSPKVRKLEQLNKAKEKINRLLLKKSYESDEIKYKKCFSPNINNCQKDSNDENLTLNRLKEGKICCDDNLSFVPEAPSKARKQRPKHDPYNFYLHFQRKEKLKKKNINEEENIPDVEDQSSSDVDEEMNEPMVVTKRHSRRNESVNNSYDFNKRKFASDDSIYYDVDEGKSSNNSSLRPPSKGLKRVSYASFREPSPPRRRRKRSLSSTASINRIRKLENRQLKRKLNRLRRLKARRSISKLTRISRLSRLSQVPSSLKTINSELIRRARSRDRRRNMQVRKLSAMLTNMRNKQRRNSNRRIFRELEQIMQKLDERQHERYNEHLRNKMMKSESQTASVLSDIKSVLNKLLVKSSEKKSTAKSSSSSAELGNILKHLLDRSINAKREESHSRTREDAKAAMKKLITKITHKVVSRMEQRNKNLPGPQKEIDPNKILKAAKAVQKHLKSFMMQRRGRVDDLFSDYGRGPSRNSLDELFLNAYNRGLYQRGLNEQLRPIMQVPYSMAAPPPASVHMPPAPVHIPVIPSYAHHRPVLTEGDLLYANPSRDSSRKSGYRGMNYPNFSSVHSLPHWRRPSLFSQKYLIPRLAPPRPLPLLKASRHPILSASCLRNLRSPLLKRRI</sequence>
<dbReference type="EnsemblMetazoa" id="HelroT194415">
    <property type="protein sequence ID" value="HelroP194415"/>
    <property type="gene ID" value="HelroG194415"/>
</dbReference>
<feature type="compositionally biased region" description="Basic and acidic residues" evidence="1">
    <location>
        <begin position="170"/>
        <end position="179"/>
    </location>
</feature>
<accession>T1FW12</accession>
<feature type="region of interest" description="Disordered" evidence="1">
    <location>
        <begin position="160"/>
        <end position="194"/>
    </location>
</feature>
<dbReference type="EMBL" id="AMQM01007815">
    <property type="status" value="NOT_ANNOTATED_CDS"/>
    <property type="molecule type" value="Genomic_DNA"/>
</dbReference>
<feature type="compositionally biased region" description="Basic and acidic residues" evidence="1">
    <location>
        <begin position="59"/>
        <end position="76"/>
    </location>
</feature>
<evidence type="ECO:0000313" key="3">
    <source>
        <dbReference type="EnsemblMetazoa" id="HelroP194415"/>
    </source>
</evidence>